<dbReference type="InterPro" id="IPR058577">
    <property type="entry name" value="DUF7855_C"/>
</dbReference>
<reference evidence="4 5" key="1">
    <citation type="journal article" date="2019" name="Int. J. Syst. Evol. Microbiol.">
        <title>The Global Catalogue of Microorganisms (GCM) 10K type strain sequencing project: providing services to taxonomists for standard genome sequencing and annotation.</title>
        <authorList>
            <consortium name="The Broad Institute Genomics Platform"/>
            <consortium name="The Broad Institute Genome Sequencing Center for Infectious Disease"/>
            <person name="Wu L."/>
            <person name="Ma J."/>
        </authorList>
    </citation>
    <scope>NUCLEOTIDE SEQUENCE [LARGE SCALE GENOMIC DNA]</scope>
    <source>
        <strain evidence="4 5">GX26</strain>
    </source>
</reference>
<dbReference type="Pfam" id="PF25253">
    <property type="entry name" value="DUF7855"/>
    <property type="match status" value="1"/>
</dbReference>
<name>A0ABD5V9L3_9EURY</name>
<dbReference type="Proteomes" id="UP001596395">
    <property type="component" value="Unassembled WGS sequence"/>
</dbReference>
<feature type="region of interest" description="Disordered" evidence="1">
    <location>
        <begin position="80"/>
        <end position="112"/>
    </location>
</feature>
<accession>A0ABD5V9L3</accession>
<sequence>MILVVTYSRAARQALRNACRAHEDAVVRRFGRVALLEATAFGAFLGLRLRERHGGDVQLERTTPLNEFEDAFADAREAAVAYEDRESPSTPYAKFAAGRDLPSKERLREQEL</sequence>
<evidence type="ECO:0000259" key="3">
    <source>
        <dbReference type="Pfam" id="PF26293"/>
    </source>
</evidence>
<proteinExistence type="predicted"/>
<dbReference type="InterPro" id="IPR057177">
    <property type="entry name" value="DUF7855_N"/>
</dbReference>
<evidence type="ECO:0000313" key="4">
    <source>
        <dbReference type="EMBL" id="MFC6952244.1"/>
    </source>
</evidence>
<evidence type="ECO:0000313" key="5">
    <source>
        <dbReference type="Proteomes" id="UP001596395"/>
    </source>
</evidence>
<gene>
    <name evidence="4" type="ORF">ACFQGB_05165</name>
</gene>
<evidence type="ECO:0000256" key="1">
    <source>
        <dbReference type="SAM" id="MobiDB-lite"/>
    </source>
</evidence>
<dbReference type="AlphaFoldDB" id="A0ABD5V9L3"/>
<feature type="domain" description="DUF7855" evidence="2">
    <location>
        <begin position="1"/>
        <end position="64"/>
    </location>
</feature>
<dbReference type="Pfam" id="PF26293">
    <property type="entry name" value="DUF7855_C"/>
    <property type="match status" value="1"/>
</dbReference>
<feature type="domain" description="DUF7855" evidence="3">
    <location>
        <begin position="66"/>
        <end position="112"/>
    </location>
</feature>
<protein>
    <submittedName>
        <fullName evidence="4">Uncharacterized protein</fullName>
    </submittedName>
</protein>
<keyword evidence="5" id="KW-1185">Reference proteome</keyword>
<comment type="caution">
    <text evidence="4">The sequence shown here is derived from an EMBL/GenBank/DDBJ whole genome shotgun (WGS) entry which is preliminary data.</text>
</comment>
<feature type="compositionally biased region" description="Basic and acidic residues" evidence="1">
    <location>
        <begin position="101"/>
        <end position="112"/>
    </location>
</feature>
<dbReference type="EMBL" id="JBHSXN010000001">
    <property type="protein sequence ID" value="MFC6952244.1"/>
    <property type="molecule type" value="Genomic_DNA"/>
</dbReference>
<evidence type="ECO:0000259" key="2">
    <source>
        <dbReference type="Pfam" id="PF25253"/>
    </source>
</evidence>
<organism evidence="4 5">
    <name type="scientific">Halorubellus litoreus</name>
    <dbReference type="NCBI Taxonomy" id="755308"/>
    <lineage>
        <taxon>Archaea</taxon>
        <taxon>Methanobacteriati</taxon>
        <taxon>Methanobacteriota</taxon>
        <taxon>Stenosarchaea group</taxon>
        <taxon>Halobacteria</taxon>
        <taxon>Halobacteriales</taxon>
        <taxon>Halorubellaceae</taxon>
        <taxon>Halorubellus</taxon>
    </lineage>
</organism>
<dbReference type="RefSeq" id="WP_336349665.1">
    <property type="nucleotide sequence ID" value="NZ_JAZAQL010000001.1"/>
</dbReference>